<dbReference type="InterPro" id="IPR003594">
    <property type="entry name" value="HATPase_dom"/>
</dbReference>
<dbReference type="PANTHER" id="PTHR35526">
    <property type="entry name" value="ANTI-SIGMA-F FACTOR RSBW-RELATED"/>
    <property type="match status" value="1"/>
</dbReference>
<keyword evidence="1" id="KW-0418">Kinase</keyword>
<dbReference type="EMBL" id="VIFX01000046">
    <property type="protein sequence ID" value="TQR83381.1"/>
    <property type="molecule type" value="Genomic_DNA"/>
</dbReference>
<dbReference type="CDD" id="cd16936">
    <property type="entry name" value="HATPase_RsbW-like"/>
    <property type="match status" value="1"/>
</dbReference>
<gene>
    <name evidence="3" type="ORF">D8S82_27540</name>
</gene>
<dbReference type="RefSeq" id="WP_142555153.1">
    <property type="nucleotide sequence ID" value="NZ_VIFX01000046.1"/>
</dbReference>
<organism evidence="3 4">
    <name type="scientific">Mycolicibacterium hodleri</name>
    <dbReference type="NCBI Taxonomy" id="49897"/>
    <lineage>
        <taxon>Bacteria</taxon>
        <taxon>Bacillati</taxon>
        <taxon>Actinomycetota</taxon>
        <taxon>Actinomycetes</taxon>
        <taxon>Mycobacteriales</taxon>
        <taxon>Mycobacteriaceae</taxon>
        <taxon>Mycolicibacterium</taxon>
    </lineage>
</organism>
<dbReference type="Gene3D" id="3.30.565.10">
    <property type="entry name" value="Histidine kinase-like ATPase, C-terminal domain"/>
    <property type="match status" value="1"/>
</dbReference>
<dbReference type="AlphaFoldDB" id="A0A544VTR9"/>
<dbReference type="GO" id="GO:0004674">
    <property type="term" value="F:protein serine/threonine kinase activity"/>
    <property type="evidence" value="ECO:0007669"/>
    <property type="project" value="UniProtKB-KW"/>
</dbReference>
<comment type="caution">
    <text evidence="3">The sequence shown here is derived from an EMBL/GenBank/DDBJ whole genome shotgun (WGS) entry which is preliminary data.</text>
</comment>
<keyword evidence="1" id="KW-0723">Serine/threonine-protein kinase</keyword>
<reference evidence="3 4" key="1">
    <citation type="submission" date="2018-10" db="EMBL/GenBank/DDBJ databases">
        <title>Draft genome of Mycobacterium hodleri strain B.</title>
        <authorList>
            <person name="Amande T.J."/>
            <person name="Mcgenity T.J."/>
        </authorList>
    </citation>
    <scope>NUCLEOTIDE SEQUENCE [LARGE SCALE GENOMIC DNA]</scope>
    <source>
        <strain evidence="3 4">B</strain>
    </source>
</reference>
<dbReference type="Pfam" id="PF13581">
    <property type="entry name" value="HATPase_c_2"/>
    <property type="match status" value="1"/>
</dbReference>
<evidence type="ECO:0000256" key="1">
    <source>
        <dbReference type="ARBA" id="ARBA00022527"/>
    </source>
</evidence>
<name>A0A544VTR9_9MYCO</name>
<keyword evidence="3" id="KW-0067">ATP-binding</keyword>
<dbReference type="SUPFAM" id="SSF55874">
    <property type="entry name" value="ATPase domain of HSP90 chaperone/DNA topoisomerase II/histidine kinase"/>
    <property type="match status" value="1"/>
</dbReference>
<accession>A0A544VTR9</accession>
<keyword evidence="1" id="KW-0808">Transferase</keyword>
<dbReference type="InterPro" id="IPR036890">
    <property type="entry name" value="HATPase_C_sf"/>
</dbReference>
<dbReference type="InterPro" id="IPR050267">
    <property type="entry name" value="Anti-sigma-factor_SerPK"/>
</dbReference>
<sequence length="142" mass="15687">MCERGATPTQLRRTRPADARHASSLRCELDAWIHQAAPSLPEDRCADVLLGVNEALANCAEHAYRGRPDGDITLHATYDDAAHRIRVRISDRGRWRLNSVAQRNRGRGIALMHALADHCTVDRDGDGTTVLLDYDVAGDLAH</sequence>
<protein>
    <submittedName>
        <fullName evidence="3">ATP-binding protein</fullName>
    </submittedName>
</protein>
<dbReference type="GO" id="GO:0005524">
    <property type="term" value="F:ATP binding"/>
    <property type="evidence" value="ECO:0007669"/>
    <property type="project" value="UniProtKB-KW"/>
</dbReference>
<evidence type="ECO:0000259" key="2">
    <source>
        <dbReference type="Pfam" id="PF13581"/>
    </source>
</evidence>
<keyword evidence="4" id="KW-1185">Reference proteome</keyword>
<dbReference type="PANTHER" id="PTHR35526:SF3">
    <property type="entry name" value="ANTI-SIGMA-F FACTOR RSBW"/>
    <property type="match status" value="1"/>
</dbReference>
<evidence type="ECO:0000313" key="3">
    <source>
        <dbReference type="EMBL" id="TQR83381.1"/>
    </source>
</evidence>
<dbReference type="Proteomes" id="UP000315759">
    <property type="component" value="Unassembled WGS sequence"/>
</dbReference>
<keyword evidence="3" id="KW-0547">Nucleotide-binding</keyword>
<feature type="domain" description="Histidine kinase/HSP90-like ATPase" evidence="2">
    <location>
        <begin position="16"/>
        <end position="132"/>
    </location>
</feature>
<proteinExistence type="predicted"/>
<evidence type="ECO:0000313" key="4">
    <source>
        <dbReference type="Proteomes" id="UP000315759"/>
    </source>
</evidence>